<dbReference type="KEGG" id="cwo:Cwoe_0683"/>
<proteinExistence type="predicted"/>
<dbReference type="STRING" id="469383.Cwoe_0683"/>
<reference evidence="3" key="2">
    <citation type="submission" date="2010-01" db="EMBL/GenBank/DDBJ databases">
        <title>The complete genome of Conexibacter woesei DSM 14684.</title>
        <authorList>
            <consortium name="US DOE Joint Genome Institute (JGI-PGF)"/>
            <person name="Lucas S."/>
            <person name="Copeland A."/>
            <person name="Lapidus A."/>
            <person name="Glavina del Rio T."/>
            <person name="Dalin E."/>
            <person name="Tice H."/>
            <person name="Bruce D."/>
            <person name="Goodwin L."/>
            <person name="Pitluck S."/>
            <person name="Kyrpides N."/>
            <person name="Mavromatis K."/>
            <person name="Ivanova N."/>
            <person name="Mikhailova N."/>
            <person name="Chertkov O."/>
            <person name="Brettin T."/>
            <person name="Detter J.C."/>
            <person name="Han C."/>
            <person name="Larimer F."/>
            <person name="Land M."/>
            <person name="Hauser L."/>
            <person name="Markowitz V."/>
            <person name="Cheng J.-F."/>
            <person name="Hugenholtz P."/>
            <person name="Woyke T."/>
            <person name="Wu D."/>
            <person name="Pukall R."/>
            <person name="Steenblock K."/>
            <person name="Schneider S."/>
            <person name="Klenk H.-P."/>
            <person name="Eisen J.A."/>
        </authorList>
    </citation>
    <scope>NUCLEOTIDE SEQUENCE [LARGE SCALE GENOMIC DNA]</scope>
    <source>
        <strain evidence="3">DSM 14684 / CIP 108061 / JCM 11494 / NBRC 100937 / ID131577</strain>
    </source>
</reference>
<feature type="compositionally biased region" description="Basic and acidic residues" evidence="1">
    <location>
        <begin position="184"/>
        <end position="193"/>
    </location>
</feature>
<reference evidence="2 3" key="1">
    <citation type="journal article" date="2010" name="Stand. Genomic Sci.">
        <title>Complete genome sequence of Conexibacter woesei type strain (ID131577).</title>
        <authorList>
            <person name="Pukall R."/>
            <person name="Lapidus A."/>
            <person name="Glavina Del Rio T."/>
            <person name="Copeland A."/>
            <person name="Tice H."/>
            <person name="Cheng J.-F."/>
            <person name="Lucas S."/>
            <person name="Chen F."/>
            <person name="Nolan M."/>
            <person name="Bruce D."/>
            <person name="Goodwin L."/>
            <person name="Pitluck S."/>
            <person name="Mavromatis K."/>
            <person name="Ivanova N."/>
            <person name="Ovchinnikova G."/>
            <person name="Pati A."/>
            <person name="Chen A."/>
            <person name="Palaniappan K."/>
            <person name="Land M."/>
            <person name="Hauser L."/>
            <person name="Chang Y.-J."/>
            <person name="Jeffries C.D."/>
            <person name="Chain P."/>
            <person name="Meincke L."/>
            <person name="Sims D."/>
            <person name="Brettin T."/>
            <person name="Detter J.C."/>
            <person name="Rohde M."/>
            <person name="Goeker M."/>
            <person name="Bristow J."/>
            <person name="Eisen J.A."/>
            <person name="Markowitz V."/>
            <person name="Kyrpides N.C."/>
            <person name="Klenk H.-P."/>
            <person name="Hugenholtz P."/>
        </authorList>
    </citation>
    <scope>NUCLEOTIDE SEQUENCE [LARGE SCALE GENOMIC DNA]</scope>
    <source>
        <strain evidence="3">DSM 14684 / CIP 108061 / JCM 11494 / NBRC 100937 / ID131577</strain>
    </source>
</reference>
<dbReference type="HOGENOM" id="CLU_1127577_0_0_11"/>
<evidence type="ECO:0000313" key="3">
    <source>
        <dbReference type="Proteomes" id="UP000008229"/>
    </source>
</evidence>
<sequence length="246" mass="26053">MTTTTLTVPASHIPAVTSSLLILYGTKAEVAHRTVAQHDDVPGALVDVRGQHWTLAAIGHLLNQLGWDATPRDGDQTVTSEREVIADALHGVLCDATEALDDACQGLLNGGGVSRLREQQQRVGDVLTMLTEIRPGTTAVELPNDLAERGHAFARQTGQTPSEVANAALLRLLQDYDEPAAGTQREKGRRDPAQGRAGQESEADGRCRSAAALLIQSQKSNAIETEVLAEPTSTACPPSVVGCRLS</sequence>
<dbReference type="Proteomes" id="UP000008229">
    <property type="component" value="Chromosome"/>
</dbReference>
<dbReference type="AlphaFoldDB" id="D3F9F0"/>
<keyword evidence="3" id="KW-1185">Reference proteome</keyword>
<organism evidence="2 3">
    <name type="scientific">Conexibacter woesei (strain DSM 14684 / CCUG 47730 / CIP 108061 / JCM 11494 / NBRC 100937 / ID131577)</name>
    <dbReference type="NCBI Taxonomy" id="469383"/>
    <lineage>
        <taxon>Bacteria</taxon>
        <taxon>Bacillati</taxon>
        <taxon>Actinomycetota</taxon>
        <taxon>Thermoleophilia</taxon>
        <taxon>Solirubrobacterales</taxon>
        <taxon>Conexibacteraceae</taxon>
        <taxon>Conexibacter</taxon>
    </lineage>
</organism>
<dbReference type="EMBL" id="CP001854">
    <property type="protein sequence ID" value="ADB49117.1"/>
    <property type="molecule type" value="Genomic_DNA"/>
</dbReference>
<protein>
    <submittedName>
        <fullName evidence="2">Uncharacterized protein</fullName>
    </submittedName>
</protein>
<accession>D3F9F0</accession>
<gene>
    <name evidence="2" type="ordered locus">Cwoe_0683</name>
</gene>
<name>D3F9F0_CONWI</name>
<evidence type="ECO:0000256" key="1">
    <source>
        <dbReference type="SAM" id="MobiDB-lite"/>
    </source>
</evidence>
<feature type="region of interest" description="Disordered" evidence="1">
    <location>
        <begin position="180"/>
        <end position="206"/>
    </location>
</feature>
<evidence type="ECO:0000313" key="2">
    <source>
        <dbReference type="EMBL" id="ADB49117.1"/>
    </source>
</evidence>
<dbReference type="RefSeq" id="WP_012932170.1">
    <property type="nucleotide sequence ID" value="NC_013739.1"/>
</dbReference>